<reference evidence="1" key="1">
    <citation type="submission" date="2022-06" db="EMBL/GenBank/DDBJ databases">
        <title>Fusarium solani species complex genomes reveal bases of compartmentalisation and animal pathogenesis.</title>
        <authorList>
            <person name="Tsai I.J."/>
        </authorList>
    </citation>
    <scope>NUCLEOTIDE SEQUENCE</scope>
    <source>
        <strain evidence="1">Fu6.1</strain>
    </source>
</reference>
<dbReference type="Proteomes" id="UP001065298">
    <property type="component" value="Chromosome 4"/>
</dbReference>
<sequence>MAKYEAKAESSKTKKWLQRVSETICHYSQVLDVFVQHHPEYVALVLGTMKLVFISAVNHAETLELLSTSLFEVAQRFPRARVLSMLYPTKEIRVAVERLYAAMLQFLLMAHSWFNESKFRHIYHSFTRPHELRYKKLLQRMTGCTNEINEWADVGVRTEIRVMHAGFIGQLEKAITAVQNSTSDKPHRIDGLIRAASSLRDEVRQQHKLLMHNVEASRNGTGAGTDQLIARVEALHSITTSGQLNNNQKLSELQLSQVLNSLSQQFEDPDRCLKQNLFFRHRRASGRGNPVSTNEFWLSPKLAKWSSGNGSSLAIIKGTFTLRSAIQVFGVNANLSMWTVPTLWALASSQKPRSSPTLTTTDLVKYLTYQALRFPRVVQTEKQMSWHYSQLQTERTLREWLTLFKRIIGGLGRQVYMVVDLAMVGSLLESVEGLNFIQEISQVLSDVSEQEKGVKVKMVILAYEAEWFRLISRELSDPIIPVKPMRTGRRQGEEMRNSINRQFVSSRGTRQARRV</sequence>
<dbReference type="EMBL" id="CM046506">
    <property type="protein sequence ID" value="KAI8671749.1"/>
    <property type="molecule type" value="Genomic_DNA"/>
</dbReference>
<gene>
    <name evidence="1" type="ORF">NCS57_00651000</name>
</gene>
<accession>A0ACC0R1Y3</accession>
<proteinExistence type="predicted"/>
<evidence type="ECO:0000313" key="1">
    <source>
        <dbReference type="EMBL" id="KAI8671749.1"/>
    </source>
</evidence>
<organism evidence="1 2">
    <name type="scientific">Fusarium keratoplasticum</name>
    <dbReference type="NCBI Taxonomy" id="1328300"/>
    <lineage>
        <taxon>Eukaryota</taxon>
        <taxon>Fungi</taxon>
        <taxon>Dikarya</taxon>
        <taxon>Ascomycota</taxon>
        <taxon>Pezizomycotina</taxon>
        <taxon>Sordariomycetes</taxon>
        <taxon>Hypocreomycetidae</taxon>
        <taxon>Hypocreales</taxon>
        <taxon>Nectriaceae</taxon>
        <taxon>Fusarium</taxon>
        <taxon>Fusarium solani species complex</taxon>
    </lineage>
</organism>
<keyword evidence="2" id="KW-1185">Reference proteome</keyword>
<protein>
    <submittedName>
        <fullName evidence="1">Uncharacterized protein</fullName>
    </submittedName>
</protein>
<comment type="caution">
    <text evidence="1">The sequence shown here is derived from an EMBL/GenBank/DDBJ whole genome shotgun (WGS) entry which is preliminary data.</text>
</comment>
<evidence type="ECO:0000313" key="2">
    <source>
        <dbReference type="Proteomes" id="UP001065298"/>
    </source>
</evidence>
<name>A0ACC0R1Y3_9HYPO</name>